<keyword evidence="2" id="KW-0456">Lyase</keyword>
<dbReference type="Pfam" id="PF01903">
    <property type="entry name" value="CbiX"/>
    <property type="match status" value="2"/>
</dbReference>
<dbReference type="CDD" id="cd03414">
    <property type="entry name" value="CbiX_SirB_C"/>
    <property type="match status" value="1"/>
</dbReference>
<gene>
    <name evidence="4" type="ORF">OHV25_27895</name>
</gene>
<name>A0AAU2H842_9ACTN</name>
<organism evidence="4">
    <name type="scientific">Streptomyces sp. NBC_00060</name>
    <dbReference type="NCBI Taxonomy" id="2975636"/>
    <lineage>
        <taxon>Bacteria</taxon>
        <taxon>Bacillati</taxon>
        <taxon>Actinomycetota</taxon>
        <taxon>Actinomycetes</taxon>
        <taxon>Kitasatosporales</taxon>
        <taxon>Streptomycetaceae</taxon>
        <taxon>Streptomyces</taxon>
    </lineage>
</organism>
<dbReference type="CDD" id="cd03416">
    <property type="entry name" value="CbiX_SirB_N"/>
    <property type="match status" value="1"/>
</dbReference>
<evidence type="ECO:0000256" key="3">
    <source>
        <dbReference type="SAM" id="MobiDB-lite"/>
    </source>
</evidence>
<accession>A0AAU2H842</accession>
<dbReference type="AlphaFoldDB" id="A0AAU2H842"/>
<dbReference type="InterPro" id="IPR002762">
    <property type="entry name" value="CbiX-like"/>
</dbReference>
<proteinExistence type="predicted"/>
<dbReference type="PANTHER" id="PTHR33542:SF3">
    <property type="entry name" value="SIROHYDROCHLORIN FERROCHELATASE, CHLOROPLASTIC"/>
    <property type="match status" value="1"/>
</dbReference>
<dbReference type="SUPFAM" id="SSF53800">
    <property type="entry name" value="Chelatase"/>
    <property type="match status" value="1"/>
</dbReference>
<dbReference type="GO" id="GO:0016829">
    <property type="term" value="F:lyase activity"/>
    <property type="evidence" value="ECO:0007669"/>
    <property type="project" value="UniProtKB-KW"/>
</dbReference>
<evidence type="ECO:0000256" key="1">
    <source>
        <dbReference type="ARBA" id="ARBA00022723"/>
    </source>
</evidence>
<dbReference type="GO" id="GO:0046872">
    <property type="term" value="F:metal ion binding"/>
    <property type="evidence" value="ECO:0007669"/>
    <property type="project" value="UniProtKB-KW"/>
</dbReference>
<protein>
    <submittedName>
        <fullName evidence="4">Sirohydrochlorin chelatase</fullName>
    </submittedName>
</protein>
<dbReference type="Gene3D" id="3.40.50.1400">
    <property type="match status" value="2"/>
</dbReference>
<dbReference type="EMBL" id="CP108253">
    <property type="protein sequence ID" value="WTU43138.1"/>
    <property type="molecule type" value="Genomic_DNA"/>
</dbReference>
<keyword evidence="1" id="KW-0479">Metal-binding</keyword>
<feature type="compositionally biased region" description="Basic residues" evidence="3">
    <location>
        <begin position="291"/>
        <end position="303"/>
    </location>
</feature>
<sequence>MTTPQTKPALLIAGHGTRDDAGAEAFRAFVEELGRRNPELPVAGGFIELSPPPLGEAVTSLVEQGVKRFAAVPLMLVSAGHAKGDIPAALTREKERHPGISYTYGRPLGPHPSLLAVLERRVDEVIGDLDRSEVTVLLVGRGSTDPDANSEVHKAARLFWEGRGYAGVETAFVSLAAPDVPAGLERCEKLGARRIVVLPYFLFTGILPDRVRQQTEEWAAAHPGLDVRSADVIGAAEELHALVMERYEEAVKGDLRMNCDSCVYRIALPGFEDKVGLPQQPHFHPDDDGHHHHHHGSHAHAHH</sequence>
<feature type="region of interest" description="Disordered" evidence="3">
    <location>
        <begin position="277"/>
        <end position="303"/>
    </location>
</feature>
<evidence type="ECO:0000313" key="4">
    <source>
        <dbReference type="EMBL" id="WTU43138.1"/>
    </source>
</evidence>
<dbReference type="InterPro" id="IPR050963">
    <property type="entry name" value="Sirohydro_Cobaltochel/CbiX"/>
</dbReference>
<reference evidence="4" key="1">
    <citation type="submission" date="2022-10" db="EMBL/GenBank/DDBJ databases">
        <title>The complete genomes of actinobacterial strains from the NBC collection.</title>
        <authorList>
            <person name="Joergensen T.S."/>
            <person name="Alvarez Arevalo M."/>
            <person name="Sterndorff E.B."/>
            <person name="Faurdal D."/>
            <person name="Vuksanovic O."/>
            <person name="Mourched A.-S."/>
            <person name="Charusanti P."/>
            <person name="Shaw S."/>
            <person name="Blin K."/>
            <person name="Weber T."/>
        </authorList>
    </citation>
    <scope>NUCLEOTIDE SEQUENCE</scope>
    <source>
        <strain evidence="4">NBC_00060</strain>
    </source>
</reference>
<evidence type="ECO:0000256" key="2">
    <source>
        <dbReference type="ARBA" id="ARBA00023239"/>
    </source>
</evidence>
<dbReference type="PANTHER" id="PTHR33542">
    <property type="entry name" value="SIROHYDROCHLORIN FERROCHELATASE, CHLOROPLASTIC"/>
    <property type="match status" value="1"/>
</dbReference>